<feature type="compositionally biased region" description="Basic and acidic residues" evidence="1">
    <location>
        <begin position="223"/>
        <end position="233"/>
    </location>
</feature>
<dbReference type="InterPro" id="IPR028118">
    <property type="entry name" value="Chibby_fam"/>
</dbReference>
<keyword evidence="3" id="KW-1185">Reference proteome</keyword>
<evidence type="ECO:0000256" key="1">
    <source>
        <dbReference type="SAM" id="MobiDB-lite"/>
    </source>
</evidence>
<dbReference type="PANTHER" id="PTHR21533">
    <property type="entry name" value="LEUCINE-RICH PROTEIN"/>
    <property type="match status" value="1"/>
</dbReference>
<dbReference type="EMBL" id="BEZZ01000835">
    <property type="protein sequence ID" value="GCC36455.1"/>
    <property type="molecule type" value="Genomic_DNA"/>
</dbReference>
<dbReference type="OrthoDB" id="2145765at2759"/>
<dbReference type="Pfam" id="PF14645">
    <property type="entry name" value="Chibby"/>
    <property type="match status" value="1"/>
</dbReference>
<feature type="compositionally biased region" description="Acidic residues" evidence="1">
    <location>
        <begin position="152"/>
        <end position="166"/>
    </location>
</feature>
<feature type="compositionally biased region" description="Basic residues" evidence="1">
    <location>
        <begin position="239"/>
        <end position="249"/>
    </location>
</feature>
<organism evidence="2 3">
    <name type="scientific">Chiloscyllium punctatum</name>
    <name type="common">Brownbanded bambooshark</name>
    <name type="synonym">Hemiscyllium punctatum</name>
    <dbReference type="NCBI Taxonomy" id="137246"/>
    <lineage>
        <taxon>Eukaryota</taxon>
        <taxon>Metazoa</taxon>
        <taxon>Chordata</taxon>
        <taxon>Craniata</taxon>
        <taxon>Vertebrata</taxon>
        <taxon>Chondrichthyes</taxon>
        <taxon>Elasmobranchii</taxon>
        <taxon>Galeomorphii</taxon>
        <taxon>Galeoidea</taxon>
        <taxon>Orectolobiformes</taxon>
        <taxon>Hemiscylliidae</taxon>
        <taxon>Chiloscyllium</taxon>
    </lineage>
</organism>
<reference evidence="2 3" key="1">
    <citation type="journal article" date="2018" name="Nat. Ecol. Evol.">
        <title>Shark genomes provide insights into elasmobranch evolution and the origin of vertebrates.</title>
        <authorList>
            <person name="Hara Y"/>
            <person name="Yamaguchi K"/>
            <person name="Onimaru K"/>
            <person name="Kadota M"/>
            <person name="Koyanagi M"/>
            <person name="Keeley SD"/>
            <person name="Tatsumi K"/>
            <person name="Tanaka K"/>
            <person name="Motone F"/>
            <person name="Kageyama Y"/>
            <person name="Nozu R"/>
            <person name="Adachi N"/>
            <person name="Nishimura O"/>
            <person name="Nakagawa R"/>
            <person name="Tanegashima C"/>
            <person name="Kiyatake I"/>
            <person name="Matsumoto R"/>
            <person name="Murakumo K"/>
            <person name="Nishida K"/>
            <person name="Terakita A"/>
            <person name="Kuratani S"/>
            <person name="Sato K"/>
            <person name="Hyodo S Kuraku.S."/>
        </authorList>
    </citation>
    <scope>NUCLEOTIDE SEQUENCE [LARGE SCALE GENOMIC DNA]</scope>
</reference>
<dbReference type="AlphaFoldDB" id="A0A401T1E4"/>
<proteinExistence type="predicted"/>
<feature type="region of interest" description="Disordered" evidence="1">
    <location>
        <begin position="223"/>
        <end position="312"/>
    </location>
</feature>
<feature type="compositionally biased region" description="Basic and acidic residues" evidence="1">
    <location>
        <begin position="272"/>
        <end position="282"/>
    </location>
</feature>
<dbReference type="PANTHER" id="PTHR21533:SF17">
    <property type="entry name" value="PROTEIN CHIBBY HOMOLOG 3"/>
    <property type="match status" value="1"/>
</dbReference>
<accession>A0A401T1E4</accession>
<feature type="compositionally biased region" description="Basic residues" evidence="1">
    <location>
        <begin position="284"/>
        <end position="296"/>
    </location>
</feature>
<evidence type="ECO:0000313" key="3">
    <source>
        <dbReference type="Proteomes" id="UP000287033"/>
    </source>
</evidence>
<name>A0A401T1E4_CHIPU</name>
<gene>
    <name evidence="2" type="ORF">chiPu_0014949</name>
</gene>
<feature type="region of interest" description="Disordered" evidence="1">
    <location>
        <begin position="136"/>
        <end position="168"/>
    </location>
</feature>
<dbReference type="Proteomes" id="UP000287033">
    <property type="component" value="Unassembled WGS sequence"/>
</dbReference>
<protein>
    <submittedName>
        <fullName evidence="2">Uncharacterized protein</fullName>
    </submittedName>
</protein>
<sequence length="312" mass="36297">MELLATNIKQCFSGIQTFIDHRWLPCRSKFNPRKSRPRRHAPVTSFYLLDYDRRIAEMGIEHEPPAFQIIGQKLIFKKGRWTAQSCNGIFTSSQPDLLKNVREKNRVLQDQNNILQLKLELVMDMLTETTAGLLLMEEEEEETEGKEKEKKEEEEEEEDAEEELEELEMKTCPKKLPKPISAYDLESSDYEYDEELLTSQWRNRYSMPTLSFDDESEYSEEVVYTKRPQDKPKVCPMKRAARAKARSRANIRQSSGARSLLPPKTRSSPKVCKLELEPEPKPKTCPRRKPKPKPKSVRQTDGVCPMKKGSKI</sequence>
<comment type="caution">
    <text evidence="2">The sequence shown here is derived from an EMBL/GenBank/DDBJ whole genome shotgun (WGS) entry which is preliminary data.</text>
</comment>
<dbReference type="OMA" id="EHEPPAF"/>
<evidence type="ECO:0000313" key="2">
    <source>
        <dbReference type="EMBL" id="GCC36455.1"/>
    </source>
</evidence>